<comment type="caution">
    <text evidence="7">The sequence shown here is derived from an EMBL/GenBank/DDBJ whole genome shotgun (WGS) entry which is preliminary data.</text>
</comment>
<dbReference type="Pfam" id="PF01061">
    <property type="entry name" value="ABC2_membrane"/>
    <property type="match status" value="1"/>
</dbReference>
<dbReference type="Proteomes" id="UP000011885">
    <property type="component" value="Unassembled WGS sequence"/>
</dbReference>
<evidence type="ECO:0000256" key="5">
    <source>
        <dbReference type="RuleBase" id="RU361157"/>
    </source>
</evidence>
<evidence type="ECO:0000256" key="4">
    <source>
        <dbReference type="ARBA" id="ARBA00023136"/>
    </source>
</evidence>
<name>M5TYT7_9BACT</name>
<keyword evidence="4 5" id="KW-0472">Membrane</keyword>
<dbReference type="PROSITE" id="PS51012">
    <property type="entry name" value="ABC_TM2"/>
    <property type="match status" value="1"/>
</dbReference>
<keyword evidence="3 5" id="KW-1133">Transmembrane helix</keyword>
<evidence type="ECO:0000313" key="8">
    <source>
        <dbReference type="Proteomes" id="UP000011885"/>
    </source>
</evidence>
<dbReference type="PANTHER" id="PTHR43077:SF10">
    <property type="entry name" value="TRANSPORT PERMEASE PROTEIN"/>
    <property type="match status" value="1"/>
</dbReference>
<comment type="similarity">
    <text evidence="5">Belongs to the ABC-2 integral membrane protein family.</text>
</comment>
<keyword evidence="5" id="KW-0813">Transport</keyword>
<evidence type="ECO:0000313" key="7">
    <source>
        <dbReference type="EMBL" id="EMI54360.1"/>
    </source>
</evidence>
<gene>
    <name evidence="7" type="ORF">RSSM_04185</name>
</gene>
<proteinExistence type="inferred from homology"/>
<evidence type="ECO:0000256" key="3">
    <source>
        <dbReference type="ARBA" id="ARBA00022989"/>
    </source>
</evidence>
<keyword evidence="8" id="KW-1185">Reference proteome</keyword>
<comment type="subcellular location">
    <subcellularLocation>
        <location evidence="5">Cell membrane</location>
        <topology evidence="5">Multi-pass membrane protein</topology>
    </subcellularLocation>
    <subcellularLocation>
        <location evidence="1">Membrane</location>
        <topology evidence="1">Multi-pass membrane protein</topology>
    </subcellularLocation>
</comment>
<dbReference type="AlphaFoldDB" id="M5TYT7"/>
<feature type="transmembrane region" description="Helical" evidence="5">
    <location>
        <begin position="329"/>
        <end position="351"/>
    </location>
</feature>
<keyword evidence="2 5" id="KW-0812">Transmembrane</keyword>
<feature type="transmembrane region" description="Helical" evidence="5">
    <location>
        <begin position="257"/>
        <end position="277"/>
    </location>
</feature>
<accession>M5TYT7</accession>
<feature type="transmembrane region" description="Helical" evidence="5">
    <location>
        <begin position="225"/>
        <end position="245"/>
    </location>
</feature>
<protein>
    <recommendedName>
        <fullName evidence="5">Transport permease protein</fullName>
    </recommendedName>
</protein>
<dbReference type="PATRIC" id="fig|1263870.3.peg.4430"/>
<evidence type="ECO:0000256" key="1">
    <source>
        <dbReference type="ARBA" id="ARBA00004141"/>
    </source>
</evidence>
<dbReference type="PANTHER" id="PTHR43077">
    <property type="entry name" value="TRANSPORT PERMEASE YVFS-RELATED"/>
    <property type="match status" value="1"/>
</dbReference>
<feature type="transmembrane region" description="Helical" evidence="5">
    <location>
        <begin position="181"/>
        <end position="205"/>
    </location>
</feature>
<dbReference type="InterPro" id="IPR051328">
    <property type="entry name" value="T7SS_ABC-Transporter"/>
</dbReference>
<dbReference type="EMBL" id="ANOH01000280">
    <property type="protein sequence ID" value="EMI54360.1"/>
    <property type="molecule type" value="Genomic_DNA"/>
</dbReference>
<dbReference type="InterPro" id="IPR013525">
    <property type="entry name" value="ABC2_TM"/>
</dbReference>
<evidence type="ECO:0000256" key="2">
    <source>
        <dbReference type="ARBA" id="ARBA00022692"/>
    </source>
</evidence>
<feature type="domain" description="ABC transmembrane type-2" evidence="6">
    <location>
        <begin position="103"/>
        <end position="354"/>
    </location>
</feature>
<feature type="transmembrane region" description="Helical" evidence="5">
    <location>
        <begin position="139"/>
        <end position="160"/>
    </location>
</feature>
<dbReference type="GO" id="GO:0005886">
    <property type="term" value="C:plasma membrane"/>
    <property type="evidence" value="ECO:0007669"/>
    <property type="project" value="UniProtKB-SubCell"/>
</dbReference>
<keyword evidence="5" id="KW-1003">Cell membrane</keyword>
<dbReference type="InterPro" id="IPR047817">
    <property type="entry name" value="ABC2_TM_bact-type"/>
</dbReference>
<dbReference type="GO" id="GO:0140359">
    <property type="term" value="F:ABC-type transporter activity"/>
    <property type="evidence" value="ECO:0007669"/>
    <property type="project" value="InterPro"/>
</dbReference>
<organism evidence="7 8">
    <name type="scientific">Rhodopirellula sallentina SM41</name>
    <dbReference type="NCBI Taxonomy" id="1263870"/>
    <lineage>
        <taxon>Bacteria</taxon>
        <taxon>Pseudomonadati</taxon>
        <taxon>Planctomycetota</taxon>
        <taxon>Planctomycetia</taxon>
        <taxon>Pirellulales</taxon>
        <taxon>Pirellulaceae</taxon>
        <taxon>Rhodopirellula</taxon>
    </lineage>
</organism>
<reference evidence="7 8" key="1">
    <citation type="journal article" date="2013" name="Mar. Genomics">
        <title>Expression of sulfatases in Rhodopirellula baltica and the diversity of sulfatases in the genus Rhodopirellula.</title>
        <authorList>
            <person name="Wegner C.E."/>
            <person name="Richter-Heitmann T."/>
            <person name="Klindworth A."/>
            <person name="Klockow C."/>
            <person name="Richter M."/>
            <person name="Achstetter T."/>
            <person name="Glockner F.O."/>
            <person name="Harder J."/>
        </authorList>
    </citation>
    <scope>NUCLEOTIDE SEQUENCE [LARGE SCALE GENOMIC DNA]</scope>
    <source>
        <strain evidence="7 8">SM41</strain>
    </source>
</reference>
<sequence length="361" mass="39328">MILSSRRDLRRDDKNNENPLAKSRGFFVAHAAHSSHPIRDRVDPFTLPLRRNNVFNSETASSTHGSIAAALTPPMNDLPLSSRMNAAWMLARREWTRFFRQRNRVTAAVLQPLLFWLLFGTGLSGSFASAGGENFMQFFLPGTVALIVLFTAIFATISVIEDRREGFMQSVLVSPTGRFPVLLGKILGGGAIAWVQALFFLVLVYAVGAVTGSSTLPTLSASFPLLLLLLAVIAIAMCALGMIVAWPMESTQGFHAIMMLGLMPMWLLAGTFFPIPAWSISGPGADGNWAHWALAGIMQANPLSYSMVELRRLINPNLDLSSAGFAPSPLLCWTVTLVATGLTVAVAWYLMRGSRRADTMV</sequence>
<feature type="transmembrane region" description="Helical" evidence="5">
    <location>
        <begin position="105"/>
        <end position="127"/>
    </location>
</feature>
<evidence type="ECO:0000259" key="6">
    <source>
        <dbReference type="PROSITE" id="PS51012"/>
    </source>
</evidence>